<dbReference type="OrthoDB" id="5421at2759"/>
<dbReference type="InterPro" id="IPR003593">
    <property type="entry name" value="AAA+_ATPase"/>
</dbReference>
<feature type="domain" description="PHD-type" evidence="9">
    <location>
        <begin position="35"/>
        <end position="144"/>
    </location>
</feature>
<dbReference type="InterPro" id="IPR045199">
    <property type="entry name" value="ATAD2-like"/>
</dbReference>
<dbReference type="Proteomes" id="UP000198341">
    <property type="component" value="Chromosome 1"/>
</dbReference>
<accession>K8E9U9</accession>
<dbReference type="RefSeq" id="XP_007515577.1">
    <property type="nucleotide sequence ID" value="XM_007515515.1"/>
</dbReference>
<dbReference type="EMBL" id="FO082278">
    <property type="protein sequence ID" value="CCO14456.1"/>
    <property type="molecule type" value="Genomic_DNA"/>
</dbReference>
<dbReference type="Gene3D" id="3.30.40.10">
    <property type="entry name" value="Zinc/RING finger domain, C3HC4 (zinc finger)"/>
    <property type="match status" value="1"/>
</dbReference>
<keyword evidence="6" id="KW-0067">ATP-binding</keyword>
<feature type="region of interest" description="Disordered" evidence="8">
    <location>
        <begin position="165"/>
        <end position="195"/>
    </location>
</feature>
<proteinExistence type="inferred from homology"/>
<feature type="region of interest" description="Disordered" evidence="8">
    <location>
        <begin position="1017"/>
        <end position="1043"/>
    </location>
</feature>
<name>K8E9U9_9CHLO</name>
<keyword evidence="5" id="KW-0862">Zinc</keyword>
<dbReference type="Gene3D" id="1.10.8.60">
    <property type="match status" value="1"/>
</dbReference>
<evidence type="ECO:0000313" key="11">
    <source>
        <dbReference type="Proteomes" id="UP000198341"/>
    </source>
</evidence>
<evidence type="ECO:0000256" key="5">
    <source>
        <dbReference type="ARBA" id="ARBA00022833"/>
    </source>
</evidence>
<evidence type="ECO:0000256" key="4">
    <source>
        <dbReference type="ARBA" id="ARBA00022771"/>
    </source>
</evidence>
<dbReference type="GO" id="GO:0005634">
    <property type="term" value="C:nucleus"/>
    <property type="evidence" value="ECO:0007669"/>
    <property type="project" value="TreeGrafter"/>
</dbReference>
<dbReference type="FunFam" id="3.40.50.300:FF:000061">
    <property type="entry name" value="ATPase family, AAA domain-containing 2"/>
    <property type="match status" value="1"/>
</dbReference>
<dbReference type="GO" id="GO:0006334">
    <property type="term" value="P:nucleosome assembly"/>
    <property type="evidence" value="ECO:0007669"/>
    <property type="project" value="TreeGrafter"/>
</dbReference>
<feature type="compositionally biased region" description="Basic residues" evidence="8">
    <location>
        <begin position="1204"/>
        <end position="1218"/>
    </location>
</feature>
<dbReference type="Pfam" id="PF00004">
    <property type="entry name" value="AAA"/>
    <property type="match status" value="1"/>
</dbReference>
<evidence type="ECO:0000256" key="6">
    <source>
        <dbReference type="ARBA" id="ARBA00022840"/>
    </source>
</evidence>
<evidence type="ECO:0000256" key="3">
    <source>
        <dbReference type="ARBA" id="ARBA00022741"/>
    </source>
</evidence>
<evidence type="ECO:0000256" key="7">
    <source>
        <dbReference type="ARBA" id="ARBA00023117"/>
    </source>
</evidence>
<dbReference type="InterPro" id="IPR013083">
    <property type="entry name" value="Znf_RING/FYVE/PHD"/>
</dbReference>
<evidence type="ECO:0000256" key="1">
    <source>
        <dbReference type="ARBA" id="ARBA00006914"/>
    </source>
</evidence>
<dbReference type="Pfam" id="PF13771">
    <property type="entry name" value="zf-HC5HC2H"/>
    <property type="match status" value="1"/>
</dbReference>
<dbReference type="PROSITE" id="PS00674">
    <property type="entry name" value="AAA"/>
    <property type="match status" value="1"/>
</dbReference>
<dbReference type="GO" id="GO:0005524">
    <property type="term" value="F:ATP binding"/>
    <property type="evidence" value="ECO:0007669"/>
    <property type="project" value="UniProtKB-KW"/>
</dbReference>
<dbReference type="InterPro" id="IPR003960">
    <property type="entry name" value="ATPase_AAA_CS"/>
</dbReference>
<dbReference type="GO" id="GO:0042393">
    <property type="term" value="F:histone binding"/>
    <property type="evidence" value="ECO:0007669"/>
    <property type="project" value="TreeGrafter"/>
</dbReference>
<dbReference type="eggNOG" id="KOG0732">
    <property type="taxonomic scope" value="Eukaryota"/>
</dbReference>
<keyword evidence="4" id="KW-0863">Zinc-finger</keyword>
<keyword evidence="11" id="KW-1185">Reference proteome</keyword>
<evidence type="ECO:0000256" key="8">
    <source>
        <dbReference type="SAM" id="MobiDB-lite"/>
    </source>
</evidence>
<dbReference type="GeneID" id="19018423"/>
<comment type="similarity">
    <text evidence="1">Belongs to the AAA ATPase family.</text>
</comment>
<dbReference type="eggNOG" id="KOG4362">
    <property type="taxonomic scope" value="Eukaryota"/>
</dbReference>
<dbReference type="GO" id="GO:0045815">
    <property type="term" value="P:transcription initiation-coupled chromatin remodeling"/>
    <property type="evidence" value="ECO:0007669"/>
    <property type="project" value="TreeGrafter"/>
</dbReference>
<feature type="compositionally biased region" description="Acidic residues" evidence="8">
    <location>
        <begin position="1176"/>
        <end position="1185"/>
    </location>
</feature>
<dbReference type="GO" id="GO:0006337">
    <property type="term" value="P:nucleosome disassembly"/>
    <property type="evidence" value="ECO:0007669"/>
    <property type="project" value="TreeGrafter"/>
</dbReference>
<evidence type="ECO:0000313" key="10">
    <source>
        <dbReference type="EMBL" id="CCO14456.1"/>
    </source>
</evidence>
<feature type="region of interest" description="Disordered" evidence="8">
    <location>
        <begin position="1158"/>
        <end position="1218"/>
    </location>
</feature>
<dbReference type="InterPro" id="IPR003959">
    <property type="entry name" value="ATPase_AAA_core"/>
</dbReference>
<dbReference type="PANTHER" id="PTHR23069:SF7">
    <property type="entry name" value="P-LOOP CONTAINING NUCLEOSIDE TRIPHOSPHATE HYDROLASES SUPERFAMILY PROTEIN"/>
    <property type="match status" value="1"/>
</dbReference>
<dbReference type="InterPro" id="IPR034732">
    <property type="entry name" value="EPHD"/>
</dbReference>
<evidence type="ECO:0000256" key="2">
    <source>
        <dbReference type="ARBA" id="ARBA00022723"/>
    </source>
</evidence>
<keyword evidence="7" id="KW-0103">Bromodomain</keyword>
<sequence>MTGEQQHEPPGKPTLLSTCFLCCKPNFVPKRPRKVVQDVLASLQKDEWLGPIFLPNDVHSKRVHQSCGLWCPEVYYDHEKERLRKLPDAIQRSKKIPCHKCKQKGAAIGCVVPECPRSYHLICAHDDKCAFNTSTYSLACPMHIKRLTSKNAIEWTNFALEELLHPKEEEEDEGNEDALERDSEDEFNGENKRNNASRFRVSRTIADDGMSYLPLAAARAGAEIKPRGNKAARFDHTFARSREALIRKSVQDAERRERKRKENEIDEIILHANNDELAFHKREKNRKMKDTTRIERFTVGGGSVNTETNTFGHPDGWDSIAGNPEIIHALKEVTVLPLLYPDIFKGVGVNKARGILLHGAPGTGKTAAIRALVGAVAKQNMKRVNEGGGEDQQKITFFCRKGADCLGKYSGEAERTLRLIFEEAQKCAPSVIFFDEMDGLAPNRANQASDSSNIHASVVTTLLSLMDGVSDRGQVIVIGATNRPDAIDPALRRPGRFDREILFSLPNEDARFEILKCHTSKWTPKPPTDATLRWVAKETNNCSGADLRATCNAALISSLMRFLRNQLLVNPPTITRNVHKAKKTKNKLLNECFQSRDELMAMFDHALPENETTKKLKSFVTKQHETDVVRHVGRELTLRGWDALGTRVEVYWSRANTFRRCTISSFDPTTLRHRCEYDDVEGSMFRNGEKIIREEWLPLFRPGTLVKILKAEDEDREILDEAKRNTIIEIAVRANALKKRHKESLESFVLAQSKGEVKGVERADWRVGLEKHSGNKASSRRSSAFARAPVGEALPNYLIGTTKLHECITSASKPMKKIGGSLSKILFANCPAQTSLLGLASLQLQLDPVKVVCQIDLASILERGDGDALIGTQRILSENLVKLKIAEGEDEEDNVILLLLPKLETWALAAEMHESDRMEGGGGGGVLTTSKAWDCVAQTVDDCRGRGIENVFLAATCAFDSKHLPKSMRAFFTTKTYSNVGDVLDLDALKMKLAENVVSASFVPVFFRELLRLEEEQEEQEEVEYEDEDDHEEEEEQKEEEKERSDFILLKRLQKENDDISSELRLLTAHLVRLDRLKPFFESEAGRFWRDVDANTCLSSLDEFVESLQLATAKITRGRNPKFILGNGKKMALRSAASYCLDLTEEFIVARGLRQMQKKSDETKKQLTMLKAAEPLNDDDEDGKEEQENKKENNVQVKATTTTTRKRKRRTSSSLRHRSAPGINATIKIKRTVLQPILKAVAEKMMFVTSSTTTTPTHLTVEDVLRERDSLSITLARRAKLAAARAFEKRKRFFFAFDKTNNEEDTDEEDRIVKKINEDSARDDSDDSHLALILRSMMDGIL</sequence>
<dbReference type="STRING" id="41875.K8E9U9"/>
<evidence type="ECO:0000259" key="9">
    <source>
        <dbReference type="PROSITE" id="PS51805"/>
    </source>
</evidence>
<dbReference type="KEGG" id="bpg:Bathy01g06890"/>
<feature type="compositionally biased region" description="Acidic residues" evidence="8">
    <location>
        <begin position="169"/>
        <end position="188"/>
    </location>
</feature>
<dbReference type="SMART" id="SM00382">
    <property type="entry name" value="AAA"/>
    <property type="match status" value="1"/>
</dbReference>
<dbReference type="GO" id="GO:0016887">
    <property type="term" value="F:ATP hydrolysis activity"/>
    <property type="evidence" value="ECO:0007669"/>
    <property type="project" value="InterPro"/>
</dbReference>
<organism evidence="10 11">
    <name type="scientific">Bathycoccus prasinos</name>
    <dbReference type="NCBI Taxonomy" id="41875"/>
    <lineage>
        <taxon>Eukaryota</taxon>
        <taxon>Viridiplantae</taxon>
        <taxon>Chlorophyta</taxon>
        <taxon>Mamiellophyceae</taxon>
        <taxon>Mamiellales</taxon>
        <taxon>Bathycoccaceae</taxon>
        <taxon>Bathycoccus</taxon>
    </lineage>
</organism>
<protein>
    <recommendedName>
        <fullName evidence="9">PHD-type domain-containing protein</fullName>
    </recommendedName>
</protein>
<reference evidence="10 11" key="1">
    <citation type="submission" date="2011-10" db="EMBL/GenBank/DDBJ databases">
        <authorList>
            <person name="Genoscope - CEA"/>
        </authorList>
    </citation>
    <scope>NUCLEOTIDE SEQUENCE [LARGE SCALE GENOMIC DNA]</scope>
    <source>
        <strain evidence="10 11">RCC 1105</strain>
    </source>
</reference>
<dbReference type="Gene3D" id="3.40.50.300">
    <property type="entry name" value="P-loop containing nucleotide triphosphate hydrolases"/>
    <property type="match status" value="1"/>
</dbReference>
<dbReference type="GO" id="GO:0003682">
    <property type="term" value="F:chromatin binding"/>
    <property type="evidence" value="ECO:0007669"/>
    <property type="project" value="TreeGrafter"/>
</dbReference>
<feature type="compositionally biased region" description="Acidic residues" evidence="8">
    <location>
        <begin position="1017"/>
        <end position="1038"/>
    </location>
</feature>
<gene>
    <name evidence="10" type="ORF">Bathy01g06890</name>
</gene>
<dbReference type="SUPFAM" id="SSF52540">
    <property type="entry name" value="P-loop containing nucleoside triphosphate hydrolases"/>
    <property type="match status" value="1"/>
</dbReference>
<keyword evidence="2" id="KW-0479">Metal-binding</keyword>
<keyword evidence="3" id="KW-0547">Nucleotide-binding</keyword>
<dbReference type="GO" id="GO:0008270">
    <property type="term" value="F:zinc ion binding"/>
    <property type="evidence" value="ECO:0007669"/>
    <property type="project" value="UniProtKB-KW"/>
</dbReference>
<dbReference type="PANTHER" id="PTHR23069">
    <property type="entry name" value="AAA DOMAIN-CONTAINING"/>
    <property type="match status" value="1"/>
</dbReference>
<feature type="compositionally biased region" description="Low complexity" evidence="8">
    <location>
        <begin position="1194"/>
        <end position="1203"/>
    </location>
</feature>
<dbReference type="InterPro" id="IPR027417">
    <property type="entry name" value="P-loop_NTPase"/>
</dbReference>
<dbReference type="PROSITE" id="PS51805">
    <property type="entry name" value="EPHD"/>
    <property type="match status" value="1"/>
</dbReference>